<protein>
    <submittedName>
        <fullName evidence="1">Uncharacterized protein</fullName>
    </submittedName>
</protein>
<name>A0A382YEI9_9ZZZZ</name>
<gene>
    <name evidence="1" type="ORF">METZ01_LOCUS434586</name>
</gene>
<accession>A0A382YEI9</accession>
<organism evidence="1">
    <name type="scientific">marine metagenome</name>
    <dbReference type="NCBI Taxonomy" id="408172"/>
    <lineage>
        <taxon>unclassified sequences</taxon>
        <taxon>metagenomes</taxon>
        <taxon>ecological metagenomes</taxon>
    </lineage>
</organism>
<dbReference type="AlphaFoldDB" id="A0A382YEI9"/>
<evidence type="ECO:0000313" key="1">
    <source>
        <dbReference type="EMBL" id="SVD81732.1"/>
    </source>
</evidence>
<sequence length="37" mass="3929">MTWTRSDNKILATLQELVAIDSVNPALPGGQQGESGM</sequence>
<dbReference type="EMBL" id="UINC01175221">
    <property type="protein sequence ID" value="SVD81732.1"/>
    <property type="molecule type" value="Genomic_DNA"/>
</dbReference>
<feature type="non-terminal residue" evidence="1">
    <location>
        <position position="37"/>
    </location>
</feature>
<reference evidence="1" key="1">
    <citation type="submission" date="2018-05" db="EMBL/GenBank/DDBJ databases">
        <authorList>
            <person name="Lanie J.A."/>
            <person name="Ng W.-L."/>
            <person name="Kazmierczak K.M."/>
            <person name="Andrzejewski T.M."/>
            <person name="Davidsen T.M."/>
            <person name="Wayne K.J."/>
            <person name="Tettelin H."/>
            <person name="Glass J.I."/>
            <person name="Rusch D."/>
            <person name="Podicherti R."/>
            <person name="Tsui H.-C.T."/>
            <person name="Winkler M.E."/>
        </authorList>
    </citation>
    <scope>NUCLEOTIDE SEQUENCE</scope>
</reference>
<proteinExistence type="predicted"/>